<evidence type="ECO:0000256" key="7">
    <source>
        <dbReference type="SAM" id="SignalP"/>
    </source>
</evidence>
<feature type="compositionally biased region" description="Polar residues" evidence="6">
    <location>
        <begin position="30"/>
        <end position="51"/>
    </location>
</feature>
<sequence length="600" mass="66875">MKNILKKVTALLGAAAMTASLIACGGQDAAQDSGTQEQSAGTADSGESQAAQAPDDVITLTVWNTEVLTPGIQNNDVARAIEEKLGIKLDIVQGDSQKFSILLAGGDLPDIIYTNPAQQGVEANALITSGQLIPLDDLIEEYGENLKQNAVNRLEYSKQYLSNGEGKTYFIPVLEYNKDEENPDISYTIENVGLMTRWDVYAAVGYPEIETTDDYLNALSQMQDYARENDLAEGKQIYAISGWSDWGLWPWWLANVREMGYTDLLNGAIMNQETKEVDLNYATDVFWESLKFYNKAYNMGILDPEAFTMKNDQFWEKCNNGQVLMAYASWQTDSMNKTMAANGHPEWGFEKIPYSGYPYVSGVISGDAPLGNGADYATAITTNCEYPEKAMQLIDFCNSEEGARLIYSGVEGVHWQEQDGKAVPTDSYLEMIKTDPNYTSNTGITLYNKLCGLKETQVLSDETPANVLKSNEQKAANILEIDQAYCDYYNELRGGEYLYPGMVLNDMREKGEIQTFTDYNMFTTLVQSPSDETLNILAQCDQYMNVQGVKCVMAKDDAEFEALREEAMQELEAKGFSKAREEIVANYEAAKEEASRFELQ</sequence>
<protein>
    <recommendedName>
        <fullName evidence="10">Extracellular solute-binding protein</fullName>
    </recommendedName>
</protein>
<evidence type="ECO:0000313" key="9">
    <source>
        <dbReference type="Proteomes" id="UP000886883"/>
    </source>
</evidence>
<dbReference type="InterPro" id="IPR050490">
    <property type="entry name" value="Bact_solute-bd_prot1"/>
</dbReference>
<evidence type="ECO:0000256" key="4">
    <source>
        <dbReference type="ARBA" id="ARBA00023139"/>
    </source>
</evidence>
<evidence type="ECO:0000256" key="3">
    <source>
        <dbReference type="ARBA" id="ARBA00023136"/>
    </source>
</evidence>
<dbReference type="PROSITE" id="PS51257">
    <property type="entry name" value="PROKAR_LIPOPROTEIN"/>
    <property type="match status" value="1"/>
</dbReference>
<evidence type="ECO:0000256" key="1">
    <source>
        <dbReference type="ARBA" id="ARBA00022475"/>
    </source>
</evidence>
<keyword evidence="5" id="KW-0449">Lipoprotein</keyword>
<keyword evidence="3" id="KW-0472">Membrane</keyword>
<reference evidence="8" key="1">
    <citation type="journal article" date="2021" name="PeerJ">
        <title>Extensive microbial diversity within the chicken gut microbiome revealed by metagenomics and culture.</title>
        <authorList>
            <person name="Gilroy R."/>
            <person name="Ravi A."/>
            <person name="Getino M."/>
            <person name="Pursley I."/>
            <person name="Horton D.L."/>
            <person name="Alikhan N.F."/>
            <person name="Baker D."/>
            <person name="Gharbi K."/>
            <person name="Hall N."/>
            <person name="Watson M."/>
            <person name="Adriaenssens E.M."/>
            <person name="Foster-Nyarko E."/>
            <person name="Jarju S."/>
            <person name="Secka A."/>
            <person name="Antonio M."/>
            <person name="Oren A."/>
            <person name="Chaudhuri R.R."/>
            <person name="La Ragione R."/>
            <person name="Hildebrand F."/>
            <person name="Pallen M.J."/>
        </authorList>
    </citation>
    <scope>NUCLEOTIDE SEQUENCE</scope>
    <source>
        <strain evidence="8">USAMLcec3-2134</strain>
    </source>
</reference>
<accession>A0A9D2SEU7</accession>
<feature type="chain" id="PRO_5039286344" description="Extracellular solute-binding protein" evidence="7">
    <location>
        <begin position="26"/>
        <end position="600"/>
    </location>
</feature>
<dbReference type="Gene3D" id="3.40.190.10">
    <property type="entry name" value="Periplasmic binding protein-like II"/>
    <property type="match status" value="2"/>
</dbReference>
<name>A0A9D2SEU7_9FIRM</name>
<feature type="region of interest" description="Disordered" evidence="6">
    <location>
        <begin position="29"/>
        <end position="51"/>
    </location>
</feature>
<dbReference type="EMBL" id="DWXE01000043">
    <property type="protein sequence ID" value="HJB92062.1"/>
    <property type="molecule type" value="Genomic_DNA"/>
</dbReference>
<reference evidence="8" key="2">
    <citation type="submission" date="2021-04" db="EMBL/GenBank/DDBJ databases">
        <authorList>
            <person name="Gilroy R."/>
        </authorList>
    </citation>
    <scope>NUCLEOTIDE SEQUENCE</scope>
    <source>
        <strain evidence="8">USAMLcec3-2134</strain>
    </source>
</reference>
<dbReference type="AlphaFoldDB" id="A0A9D2SEU7"/>
<evidence type="ECO:0000256" key="6">
    <source>
        <dbReference type="SAM" id="MobiDB-lite"/>
    </source>
</evidence>
<feature type="signal peptide" evidence="7">
    <location>
        <begin position="1"/>
        <end position="25"/>
    </location>
</feature>
<dbReference type="Pfam" id="PF01547">
    <property type="entry name" value="SBP_bac_1"/>
    <property type="match status" value="1"/>
</dbReference>
<dbReference type="InterPro" id="IPR006059">
    <property type="entry name" value="SBP"/>
</dbReference>
<dbReference type="SUPFAM" id="SSF53850">
    <property type="entry name" value="Periplasmic binding protein-like II"/>
    <property type="match status" value="1"/>
</dbReference>
<comment type="caution">
    <text evidence="8">The sequence shown here is derived from an EMBL/GenBank/DDBJ whole genome shotgun (WGS) entry which is preliminary data.</text>
</comment>
<evidence type="ECO:0000256" key="2">
    <source>
        <dbReference type="ARBA" id="ARBA00022729"/>
    </source>
</evidence>
<dbReference type="PANTHER" id="PTHR43649">
    <property type="entry name" value="ARABINOSE-BINDING PROTEIN-RELATED"/>
    <property type="match status" value="1"/>
</dbReference>
<gene>
    <name evidence="8" type="ORF">H9763_11445</name>
</gene>
<evidence type="ECO:0000313" key="8">
    <source>
        <dbReference type="EMBL" id="HJB92062.1"/>
    </source>
</evidence>
<keyword evidence="2 7" id="KW-0732">Signal</keyword>
<evidence type="ECO:0000256" key="5">
    <source>
        <dbReference type="ARBA" id="ARBA00023288"/>
    </source>
</evidence>
<proteinExistence type="predicted"/>
<dbReference type="Proteomes" id="UP000886883">
    <property type="component" value="Unassembled WGS sequence"/>
</dbReference>
<evidence type="ECO:0008006" key="10">
    <source>
        <dbReference type="Google" id="ProtNLM"/>
    </source>
</evidence>
<organism evidence="8 9">
    <name type="scientific">Candidatus Eisenbergiella merdigallinarum</name>
    <dbReference type="NCBI Taxonomy" id="2838552"/>
    <lineage>
        <taxon>Bacteria</taxon>
        <taxon>Bacillati</taxon>
        <taxon>Bacillota</taxon>
        <taxon>Clostridia</taxon>
        <taxon>Lachnospirales</taxon>
        <taxon>Lachnospiraceae</taxon>
        <taxon>Eisenbergiella</taxon>
    </lineage>
</organism>
<keyword evidence="1" id="KW-1003">Cell membrane</keyword>
<dbReference type="PANTHER" id="PTHR43649:SF33">
    <property type="entry name" value="POLYGALACTURONAN_RHAMNOGALACTURONAN-BINDING PROTEIN YTCQ"/>
    <property type="match status" value="1"/>
</dbReference>
<keyword evidence="4" id="KW-0564">Palmitate</keyword>